<dbReference type="FunFam" id="3.10.10.10:FF:000007">
    <property type="entry name" value="Retrovirus-related Pol polyprotein from transposon 17.6-like Protein"/>
    <property type="match status" value="1"/>
</dbReference>
<dbReference type="CDD" id="cd09274">
    <property type="entry name" value="RNase_HI_RT_Ty3"/>
    <property type="match status" value="1"/>
</dbReference>
<keyword evidence="5" id="KW-0540">Nuclease</keyword>
<name>A0AAV1L1Q6_9NEOP</name>
<dbReference type="EMBL" id="CAVLGL010000083">
    <property type="protein sequence ID" value="CAK1589280.1"/>
    <property type="molecule type" value="Genomic_DNA"/>
</dbReference>
<keyword evidence="2" id="KW-0645">Protease</keyword>
<dbReference type="Proteomes" id="UP001314205">
    <property type="component" value="Unassembled WGS sequence"/>
</dbReference>
<proteinExistence type="predicted"/>
<keyword evidence="7" id="KW-0378">Hydrolase</keyword>
<evidence type="ECO:0000256" key="3">
    <source>
        <dbReference type="ARBA" id="ARBA00022679"/>
    </source>
</evidence>
<evidence type="ECO:0000256" key="5">
    <source>
        <dbReference type="ARBA" id="ARBA00022722"/>
    </source>
</evidence>
<comment type="caution">
    <text evidence="10">The sequence shown here is derived from an EMBL/GenBank/DDBJ whole genome shotgun (WGS) entry which is preliminary data.</text>
</comment>
<evidence type="ECO:0000256" key="4">
    <source>
        <dbReference type="ARBA" id="ARBA00022695"/>
    </source>
</evidence>
<dbReference type="Pfam" id="PF00078">
    <property type="entry name" value="RVT_1"/>
    <property type="match status" value="1"/>
</dbReference>
<gene>
    <name evidence="10" type="ORF">PARMNEM_LOCUS9801</name>
</gene>
<evidence type="ECO:0000313" key="10">
    <source>
        <dbReference type="EMBL" id="CAK1589280.1"/>
    </source>
</evidence>
<dbReference type="FunFam" id="3.10.20.370:FF:000001">
    <property type="entry name" value="Retrovirus-related Pol polyprotein from transposon 17.6-like protein"/>
    <property type="match status" value="1"/>
</dbReference>
<dbReference type="SUPFAM" id="SSF56672">
    <property type="entry name" value="DNA/RNA polymerases"/>
    <property type="match status" value="1"/>
</dbReference>
<dbReference type="InterPro" id="IPR000477">
    <property type="entry name" value="RT_dom"/>
</dbReference>
<dbReference type="FunFam" id="3.30.70.270:FF:000020">
    <property type="entry name" value="Transposon Tf2-6 polyprotein-like Protein"/>
    <property type="match status" value="1"/>
</dbReference>
<organism evidence="10 11">
    <name type="scientific">Parnassius mnemosyne</name>
    <name type="common">clouded apollo</name>
    <dbReference type="NCBI Taxonomy" id="213953"/>
    <lineage>
        <taxon>Eukaryota</taxon>
        <taxon>Metazoa</taxon>
        <taxon>Ecdysozoa</taxon>
        <taxon>Arthropoda</taxon>
        <taxon>Hexapoda</taxon>
        <taxon>Insecta</taxon>
        <taxon>Pterygota</taxon>
        <taxon>Neoptera</taxon>
        <taxon>Endopterygota</taxon>
        <taxon>Lepidoptera</taxon>
        <taxon>Glossata</taxon>
        <taxon>Ditrysia</taxon>
        <taxon>Papilionoidea</taxon>
        <taxon>Papilionidae</taxon>
        <taxon>Parnassiinae</taxon>
        <taxon>Parnassini</taxon>
        <taxon>Parnassius</taxon>
        <taxon>Driopa</taxon>
    </lineage>
</organism>
<evidence type="ECO:0000256" key="1">
    <source>
        <dbReference type="ARBA" id="ARBA00012493"/>
    </source>
</evidence>
<dbReference type="EC" id="2.7.7.49" evidence="1"/>
<keyword evidence="8" id="KW-0695">RNA-directed DNA polymerase</keyword>
<dbReference type="PROSITE" id="PS50878">
    <property type="entry name" value="RT_POL"/>
    <property type="match status" value="1"/>
</dbReference>
<sequence>MNEEERHNIRKLCEEYKDIFYCERITLSFSNQVKHFIRTKNEDPIFTKPYRLAPVQVTEINKQVDKLLLDNVIQESFSPWNSPVHLVPKKADASGEVKYRMVIDYRRLNEITIYDKYPLPNIADLFDKLGKSTYFSTLDLASGYHQIELNEDDRQKTAFSTQNGHYEFLRMPFGLKTAPATFQRAMNNVLRGLQGIHCLVYLDDVIIFSASLQEHMEKLRTVFDRLRKTNMKIQLDKSEFFRKEVLYLGHTITKDGLRPNDDKIKVIQNYPLPKTTTEIKSFLGLVGYYRKFIKDFAKITQPLTSCLKKRNKINIDQNYIDAFHKCKEILTSVPLLQYPDSTKPYILTTDASNVALGAVLSQGPIGSDKPIAYASRTLSDTESRYSTIERELLAIIWAVKHFRPYLYGQKFQIYTDHRPLAWLYSLKEPNSKLTRWRLRLQEYDFTIIYKNGKQNTNADALSRIKLNALDDASMDVNVDDDDIQKQIRADLRDCKSTNH</sequence>
<evidence type="ECO:0000256" key="6">
    <source>
        <dbReference type="ARBA" id="ARBA00022759"/>
    </source>
</evidence>
<feature type="domain" description="Reverse transcriptase" evidence="9">
    <location>
        <begin position="68"/>
        <end position="252"/>
    </location>
</feature>
<evidence type="ECO:0000313" key="11">
    <source>
        <dbReference type="Proteomes" id="UP001314205"/>
    </source>
</evidence>
<keyword evidence="3" id="KW-0808">Transferase</keyword>
<evidence type="ECO:0000256" key="2">
    <source>
        <dbReference type="ARBA" id="ARBA00022670"/>
    </source>
</evidence>
<dbReference type="PANTHER" id="PTHR37984:SF5">
    <property type="entry name" value="PROTEIN NYNRIN-LIKE"/>
    <property type="match status" value="1"/>
</dbReference>
<evidence type="ECO:0000256" key="7">
    <source>
        <dbReference type="ARBA" id="ARBA00022801"/>
    </source>
</evidence>
<accession>A0AAV1L1Q6</accession>
<dbReference type="PANTHER" id="PTHR37984">
    <property type="entry name" value="PROTEIN CBG26694"/>
    <property type="match status" value="1"/>
</dbReference>
<dbReference type="AlphaFoldDB" id="A0AAV1L1Q6"/>
<dbReference type="InterPro" id="IPR043128">
    <property type="entry name" value="Rev_trsase/Diguanyl_cyclase"/>
</dbReference>
<dbReference type="CDD" id="cd01647">
    <property type="entry name" value="RT_LTR"/>
    <property type="match status" value="1"/>
</dbReference>
<dbReference type="InterPro" id="IPR043502">
    <property type="entry name" value="DNA/RNA_pol_sf"/>
</dbReference>
<reference evidence="10 11" key="1">
    <citation type="submission" date="2023-11" db="EMBL/GenBank/DDBJ databases">
        <authorList>
            <person name="Hedman E."/>
            <person name="Englund M."/>
            <person name="Stromberg M."/>
            <person name="Nyberg Akerstrom W."/>
            <person name="Nylinder S."/>
            <person name="Jareborg N."/>
            <person name="Kallberg Y."/>
            <person name="Kronander E."/>
        </authorList>
    </citation>
    <scope>NUCLEOTIDE SEQUENCE [LARGE SCALE GENOMIC DNA]</scope>
</reference>
<dbReference type="GO" id="GO:0003964">
    <property type="term" value="F:RNA-directed DNA polymerase activity"/>
    <property type="evidence" value="ECO:0007669"/>
    <property type="project" value="UniProtKB-KW"/>
</dbReference>
<dbReference type="GO" id="GO:0004519">
    <property type="term" value="F:endonuclease activity"/>
    <property type="evidence" value="ECO:0007669"/>
    <property type="project" value="UniProtKB-KW"/>
</dbReference>
<keyword evidence="11" id="KW-1185">Reference proteome</keyword>
<dbReference type="InterPro" id="IPR041373">
    <property type="entry name" value="RT_RNaseH"/>
</dbReference>
<dbReference type="GO" id="GO:0008233">
    <property type="term" value="F:peptidase activity"/>
    <property type="evidence" value="ECO:0007669"/>
    <property type="project" value="UniProtKB-KW"/>
</dbReference>
<keyword evidence="4" id="KW-0548">Nucleotidyltransferase</keyword>
<dbReference type="Gene3D" id="3.10.10.10">
    <property type="entry name" value="HIV Type 1 Reverse Transcriptase, subunit A, domain 1"/>
    <property type="match status" value="1"/>
</dbReference>
<keyword evidence="6" id="KW-0255">Endonuclease</keyword>
<dbReference type="GO" id="GO:0006508">
    <property type="term" value="P:proteolysis"/>
    <property type="evidence" value="ECO:0007669"/>
    <property type="project" value="UniProtKB-KW"/>
</dbReference>
<dbReference type="Gene3D" id="3.30.70.270">
    <property type="match status" value="2"/>
</dbReference>
<protein>
    <recommendedName>
        <fullName evidence="1">RNA-directed DNA polymerase</fullName>
        <ecNumber evidence="1">2.7.7.49</ecNumber>
    </recommendedName>
</protein>
<dbReference type="InterPro" id="IPR050951">
    <property type="entry name" value="Retrovirus_Pol_polyprotein"/>
</dbReference>
<evidence type="ECO:0000259" key="9">
    <source>
        <dbReference type="PROSITE" id="PS50878"/>
    </source>
</evidence>
<dbReference type="Pfam" id="PF17917">
    <property type="entry name" value="RT_RNaseH"/>
    <property type="match status" value="1"/>
</dbReference>
<evidence type="ECO:0000256" key="8">
    <source>
        <dbReference type="ARBA" id="ARBA00022918"/>
    </source>
</evidence>